<proteinExistence type="predicted"/>
<dbReference type="PROSITE" id="PS51186">
    <property type="entry name" value="GNAT"/>
    <property type="match status" value="1"/>
</dbReference>
<dbReference type="Proteomes" id="UP000182521">
    <property type="component" value="Chromosome"/>
</dbReference>
<dbReference type="OrthoDB" id="9789605at2"/>
<evidence type="ECO:0000256" key="2">
    <source>
        <dbReference type="ARBA" id="ARBA00023315"/>
    </source>
</evidence>
<dbReference type="AlphaFoldDB" id="A0A1J0KT53"/>
<keyword evidence="5" id="KW-1185">Reference proteome</keyword>
<keyword evidence="2" id="KW-0012">Acyltransferase</keyword>
<dbReference type="CDD" id="cd04301">
    <property type="entry name" value="NAT_SF"/>
    <property type="match status" value="1"/>
</dbReference>
<keyword evidence="1 4" id="KW-0808">Transferase</keyword>
<feature type="domain" description="N-acetyltransferase" evidence="3">
    <location>
        <begin position="1"/>
        <end position="144"/>
    </location>
</feature>
<dbReference type="RefSeq" id="WP_071663874.1">
    <property type="nucleotide sequence ID" value="NZ_CP009654.1"/>
</dbReference>
<dbReference type="SUPFAM" id="SSF55729">
    <property type="entry name" value="Acyl-CoA N-acyltransferases (Nat)"/>
    <property type="match status" value="1"/>
</dbReference>
<sequence>MVIKKATQKDYDRMADLWEDSVASTYDFLTMKEIASLKKIIREKYFTNPEIAYYVLRDDNDKIVSFSGIIGDKIEFLFVDPATFGHGHGKKLLVHALKNHGAVCVDVHQQNMHALAFYSNYGFEVVEKSDKDIFGRLYPVCHLRISGKIEDILNKLDSMD</sequence>
<protein>
    <submittedName>
        <fullName evidence="4">Acetyltransferase family protein</fullName>
    </submittedName>
</protein>
<reference evidence="5" key="1">
    <citation type="submission" date="2014-10" db="EMBL/GenBank/DDBJ databases">
        <authorList>
            <person name="Kuske C.R."/>
            <person name="Challacombe J.F."/>
            <person name="Daligault H.E."/>
            <person name="Davenport K.W."/>
            <person name="Johnson S.L."/>
            <person name="Siddaramappa S."/>
            <person name="Petersen J.M."/>
        </authorList>
    </citation>
    <scope>NUCLEOTIDE SEQUENCE [LARGE SCALE GENOMIC DNA]</scope>
    <source>
        <strain evidence="5">CA97-1460</strain>
    </source>
</reference>
<evidence type="ECO:0000259" key="3">
    <source>
        <dbReference type="PROSITE" id="PS51186"/>
    </source>
</evidence>
<evidence type="ECO:0000256" key="1">
    <source>
        <dbReference type="ARBA" id="ARBA00022679"/>
    </source>
</evidence>
<name>A0A1J0KT53_9GAMM</name>
<dbReference type="GO" id="GO:0016747">
    <property type="term" value="F:acyltransferase activity, transferring groups other than amino-acyl groups"/>
    <property type="evidence" value="ECO:0007669"/>
    <property type="project" value="InterPro"/>
</dbReference>
<dbReference type="KEGG" id="frc:KX01_943"/>
<dbReference type="InterPro" id="IPR000182">
    <property type="entry name" value="GNAT_dom"/>
</dbReference>
<gene>
    <name evidence="4" type="ORF">KX01_943</name>
</gene>
<dbReference type="Gene3D" id="3.40.630.30">
    <property type="match status" value="1"/>
</dbReference>
<dbReference type="InterPro" id="IPR016181">
    <property type="entry name" value="Acyl_CoA_acyltransferase"/>
</dbReference>
<organism evidence="4 5">
    <name type="scientific">Francisella frigiditurris</name>
    <dbReference type="NCBI Taxonomy" id="1542390"/>
    <lineage>
        <taxon>Bacteria</taxon>
        <taxon>Pseudomonadati</taxon>
        <taxon>Pseudomonadota</taxon>
        <taxon>Gammaproteobacteria</taxon>
        <taxon>Thiotrichales</taxon>
        <taxon>Francisellaceae</taxon>
        <taxon>Francisella</taxon>
    </lineage>
</organism>
<accession>A0A1J0KT53</accession>
<evidence type="ECO:0000313" key="5">
    <source>
        <dbReference type="Proteomes" id="UP000182521"/>
    </source>
</evidence>
<dbReference type="STRING" id="1542390.KX01_943"/>
<dbReference type="PANTHER" id="PTHR43800">
    <property type="entry name" value="PEPTIDYL-LYSINE N-ACETYLTRANSFERASE YJAB"/>
    <property type="match status" value="1"/>
</dbReference>
<dbReference type="EMBL" id="CP009654">
    <property type="protein sequence ID" value="APC96863.1"/>
    <property type="molecule type" value="Genomic_DNA"/>
</dbReference>
<evidence type="ECO:0000313" key="4">
    <source>
        <dbReference type="EMBL" id="APC96863.1"/>
    </source>
</evidence>
<dbReference type="Pfam" id="PF13508">
    <property type="entry name" value="Acetyltransf_7"/>
    <property type="match status" value="1"/>
</dbReference>
<dbReference type="PANTHER" id="PTHR43800:SF1">
    <property type="entry name" value="PEPTIDYL-LYSINE N-ACETYLTRANSFERASE YJAB"/>
    <property type="match status" value="1"/>
</dbReference>